<keyword evidence="4" id="KW-0010">Activator</keyword>
<keyword evidence="2" id="KW-0805">Transcription regulation</keyword>
<keyword evidence="7" id="KW-0175">Coiled coil</keyword>
<keyword evidence="3" id="KW-0238">DNA-binding</keyword>
<evidence type="ECO:0000256" key="3">
    <source>
        <dbReference type="ARBA" id="ARBA00023125"/>
    </source>
</evidence>
<evidence type="ECO:0000259" key="8">
    <source>
        <dbReference type="PROSITE" id="PS51806"/>
    </source>
</evidence>
<dbReference type="EMBL" id="CAMAPF010000106">
    <property type="protein sequence ID" value="CAH9099749.1"/>
    <property type="molecule type" value="Genomic_DNA"/>
</dbReference>
<keyword evidence="6" id="KW-0539">Nucleus</keyword>
<evidence type="ECO:0000256" key="6">
    <source>
        <dbReference type="ARBA" id="ARBA00023242"/>
    </source>
</evidence>
<accession>A0AAV0DKQ7</accession>
<evidence type="ECO:0000256" key="4">
    <source>
        <dbReference type="ARBA" id="ARBA00023159"/>
    </source>
</evidence>
<dbReference type="PANTHER" id="PTHR45693:SF36">
    <property type="entry name" value="TRANSCRIPTION FACTOR TGA4"/>
    <property type="match status" value="1"/>
</dbReference>
<dbReference type="GO" id="GO:0006351">
    <property type="term" value="P:DNA-templated transcription"/>
    <property type="evidence" value="ECO:0007669"/>
    <property type="project" value="InterPro"/>
</dbReference>
<dbReference type="GO" id="GO:0005634">
    <property type="term" value="C:nucleus"/>
    <property type="evidence" value="ECO:0007669"/>
    <property type="project" value="UniProtKB-SubCell"/>
</dbReference>
<evidence type="ECO:0000313" key="10">
    <source>
        <dbReference type="Proteomes" id="UP001152523"/>
    </source>
</evidence>
<organism evidence="9 10">
    <name type="scientific">Cuscuta epithymum</name>
    <dbReference type="NCBI Taxonomy" id="186058"/>
    <lineage>
        <taxon>Eukaryota</taxon>
        <taxon>Viridiplantae</taxon>
        <taxon>Streptophyta</taxon>
        <taxon>Embryophyta</taxon>
        <taxon>Tracheophyta</taxon>
        <taxon>Spermatophyta</taxon>
        <taxon>Magnoliopsida</taxon>
        <taxon>eudicotyledons</taxon>
        <taxon>Gunneridae</taxon>
        <taxon>Pentapetalae</taxon>
        <taxon>asterids</taxon>
        <taxon>lamiids</taxon>
        <taxon>Solanales</taxon>
        <taxon>Convolvulaceae</taxon>
        <taxon>Cuscuteae</taxon>
        <taxon>Cuscuta</taxon>
        <taxon>Cuscuta subgen. Cuscuta</taxon>
    </lineage>
</organism>
<dbReference type="PROSITE" id="PS51806">
    <property type="entry name" value="DOG1"/>
    <property type="match status" value="1"/>
</dbReference>
<feature type="domain" description="DOG1" evidence="8">
    <location>
        <begin position="103"/>
        <end position="314"/>
    </location>
</feature>
<keyword evidence="5" id="KW-0804">Transcription</keyword>
<proteinExistence type="predicted"/>
<evidence type="ECO:0000256" key="5">
    <source>
        <dbReference type="ARBA" id="ARBA00023163"/>
    </source>
</evidence>
<dbReference type="Proteomes" id="UP001152523">
    <property type="component" value="Unassembled WGS sequence"/>
</dbReference>
<keyword evidence="10" id="KW-1185">Reference proteome</keyword>
<dbReference type="AlphaFoldDB" id="A0AAV0DKQ7"/>
<dbReference type="PANTHER" id="PTHR45693">
    <property type="entry name" value="TRANSCRIPTION FACTOR TGA9"/>
    <property type="match status" value="1"/>
</dbReference>
<gene>
    <name evidence="9" type="ORF">CEPIT_LOCUS15078</name>
</gene>
<evidence type="ECO:0000256" key="1">
    <source>
        <dbReference type="ARBA" id="ARBA00004123"/>
    </source>
</evidence>
<name>A0AAV0DKQ7_9ASTE</name>
<dbReference type="GO" id="GO:0043565">
    <property type="term" value="F:sequence-specific DNA binding"/>
    <property type="evidence" value="ECO:0007669"/>
    <property type="project" value="InterPro"/>
</dbReference>
<comment type="subcellular location">
    <subcellularLocation>
        <location evidence="1">Nucleus</location>
    </subcellularLocation>
</comment>
<evidence type="ECO:0000256" key="2">
    <source>
        <dbReference type="ARBA" id="ARBA00023015"/>
    </source>
</evidence>
<reference evidence="9" key="1">
    <citation type="submission" date="2022-07" db="EMBL/GenBank/DDBJ databases">
        <authorList>
            <person name="Macas J."/>
            <person name="Novak P."/>
            <person name="Neumann P."/>
        </authorList>
    </citation>
    <scope>NUCLEOTIDE SEQUENCE</scope>
</reference>
<evidence type="ECO:0000256" key="7">
    <source>
        <dbReference type="SAM" id="Coils"/>
    </source>
</evidence>
<comment type="caution">
    <text evidence="9">The sequence shown here is derived from an EMBL/GenBank/DDBJ whole genome shotgun (WGS) entry which is preliminary data.</text>
</comment>
<dbReference type="Gene3D" id="1.20.5.170">
    <property type="match status" value="1"/>
</dbReference>
<protein>
    <recommendedName>
        <fullName evidence="8">DOG1 domain-containing protein</fullName>
    </recommendedName>
</protein>
<dbReference type="InterPro" id="IPR025422">
    <property type="entry name" value="TGA_domain"/>
</dbReference>
<feature type="coiled-coil region" evidence="7">
    <location>
        <begin position="57"/>
        <end position="84"/>
    </location>
</feature>
<dbReference type="Pfam" id="PF14144">
    <property type="entry name" value="DOG1"/>
    <property type="match status" value="1"/>
</dbReference>
<sequence length="319" mass="36777">MGIRDFPSLPGATMTLEAKKCLEDNLFPPEIEKTLHKQVVGRLARNREYSRRHRLRKKAYVQNLEISKRRMVQLEQELEQVKQQQQGLYLGPPSVAKPLAVGITAFEVAYRNWVEEQSRHTNDLRNALLHSMDCDNELQIHFESCRNHYIDLFNIKATAVKVDVCYVMSGLWKTPAERLFFWMGGFRPSLILRVIMPYLEALTEEQHHNISLLCVNCREAEDYLTQGLLVHNHFLEASVLAGLMGEEDCLQQMSSAIEKLEYLFRFAEQGDNLRKITLNRICMLLTTRQAAQGLVALGDYLERLRNLSSLLAESSHGPY</sequence>
<evidence type="ECO:0000313" key="9">
    <source>
        <dbReference type="EMBL" id="CAH9099749.1"/>
    </source>
</evidence>